<evidence type="ECO:0000313" key="2">
    <source>
        <dbReference type="Proteomes" id="UP000271974"/>
    </source>
</evidence>
<dbReference type="EMBL" id="RQTK01000202">
    <property type="protein sequence ID" value="RUS84532.1"/>
    <property type="molecule type" value="Genomic_DNA"/>
</dbReference>
<dbReference type="OrthoDB" id="10673428at2759"/>
<gene>
    <name evidence="1" type="ORF">EGW08_007701</name>
</gene>
<dbReference type="AlphaFoldDB" id="A0A433TSH4"/>
<proteinExistence type="predicted"/>
<name>A0A433TSH4_ELYCH</name>
<accession>A0A433TSH4</accession>
<dbReference type="Proteomes" id="UP000271974">
    <property type="component" value="Unassembled WGS sequence"/>
</dbReference>
<organism evidence="1 2">
    <name type="scientific">Elysia chlorotica</name>
    <name type="common">Eastern emerald elysia</name>
    <name type="synonym">Sea slug</name>
    <dbReference type="NCBI Taxonomy" id="188477"/>
    <lineage>
        <taxon>Eukaryota</taxon>
        <taxon>Metazoa</taxon>
        <taxon>Spiralia</taxon>
        <taxon>Lophotrochozoa</taxon>
        <taxon>Mollusca</taxon>
        <taxon>Gastropoda</taxon>
        <taxon>Heterobranchia</taxon>
        <taxon>Euthyneura</taxon>
        <taxon>Panpulmonata</taxon>
        <taxon>Sacoglossa</taxon>
        <taxon>Placobranchoidea</taxon>
        <taxon>Plakobranchidae</taxon>
        <taxon>Elysia</taxon>
    </lineage>
</organism>
<keyword evidence="2" id="KW-1185">Reference proteome</keyword>
<protein>
    <submittedName>
        <fullName evidence="1">Uncharacterized protein</fullName>
    </submittedName>
</protein>
<sequence>MAGRQSGLISYTLTGLSSLDGDVSPASSQCHSPPAAETDSAEWGAGRESLLYLSRLSAIRKDKFSILSDSLSLVKTVGEANSKNPKILKILEKIHEIQNNDVFFDVDALSASAREGLLLFAIGQDESYGVAVRSVWSMRRTLAGYSPEAFLRLYLGLCIKDLVHGLSLPPARMREKCESHLRVLDRLRDDGADINALFTVSQKAIFEKAIRESCLHFTSVFEDACEREKILVDYETSDFGPRLSTSLRTLAKVLFPKSAQPTWQVSAEDKLARIFFPKSAQPTWQVSAEDKLARIFFPKSAQPKWQVSELRTN</sequence>
<reference evidence="1 2" key="1">
    <citation type="submission" date="2019-01" db="EMBL/GenBank/DDBJ databases">
        <title>A draft genome assembly of the solar-powered sea slug Elysia chlorotica.</title>
        <authorList>
            <person name="Cai H."/>
            <person name="Li Q."/>
            <person name="Fang X."/>
            <person name="Li J."/>
            <person name="Curtis N.E."/>
            <person name="Altenburger A."/>
            <person name="Shibata T."/>
            <person name="Feng M."/>
            <person name="Maeda T."/>
            <person name="Schwartz J.A."/>
            <person name="Shigenobu S."/>
            <person name="Lundholm N."/>
            <person name="Nishiyama T."/>
            <person name="Yang H."/>
            <person name="Hasebe M."/>
            <person name="Li S."/>
            <person name="Pierce S.K."/>
            <person name="Wang J."/>
        </authorList>
    </citation>
    <scope>NUCLEOTIDE SEQUENCE [LARGE SCALE GENOMIC DNA]</scope>
    <source>
        <strain evidence="1">EC2010</strain>
        <tissue evidence="1">Whole organism of an adult</tissue>
    </source>
</reference>
<comment type="caution">
    <text evidence="1">The sequence shown here is derived from an EMBL/GenBank/DDBJ whole genome shotgun (WGS) entry which is preliminary data.</text>
</comment>
<evidence type="ECO:0000313" key="1">
    <source>
        <dbReference type="EMBL" id="RUS84532.1"/>
    </source>
</evidence>